<gene>
    <name evidence="2" type="ORF">FZC78_11210</name>
</gene>
<feature type="transmembrane region" description="Helical" evidence="1">
    <location>
        <begin position="63"/>
        <end position="85"/>
    </location>
</feature>
<proteinExistence type="predicted"/>
<reference evidence="2 3" key="1">
    <citation type="submission" date="2019-08" db="EMBL/GenBank/DDBJ databases">
        <title>Bacillus genomes from the desert of Cuatro Cienegas, Coahuila.</title>
        <authorList>
            <person name="Olmedo-Alvarez G."/>
        </authorList>
    </citation>
    <scope>NUCLEOTIDE SEQUENCE [LARGE SCALE GENOMIC DNA]</scope>
    <source>
        <strain evidence="2 3">CH34_1T</strain>
    </source>
</reference>
<protein>
    <submittedName>
        <fullName evidence="2">Uncharacterized protein</fullName>
    </submittedName>
</protein>
<evidence type="ECO:0000256" key="1">
    <source>
        <dbReference type="SAM" id="Phobius"/>
    </source>
</evidence>
<dbReference type="EMBL" id="VTEI01000005">
    <property type="protein sequence ID" value="TYS16752.1"/>
    <property type="molecule type" value="Genomic_DNA"/>
</dbReference>
<evidence type="ECO:0000313" key="2">
    <source>
        <dbReference type="EMBL" id="TYS16752.1"/>
    </source>
</evidence>
<organism evidence="2 3">
    <name type="scientific">Rossellomorea vietnamensis</name>
    <dbReference type="NCBI Taxonomy" id="218284"/>
    <lineage>
        <taxon>Bacteria</taxon>
        <taxon>Bacillati</taxon>
        <taxon>Bacillota</taxon>
        <taxon>Bacilli</taxon>
        <taxon>Bacillales</taxon>
        <taxon>Bacillaceae</taxon>
        <taxon>Rossellomorea</taxon>
    </lineage>
</organism>
<keyword evidence="1" id="KW-0812">Transmembrane</keyword>
<feature type="transmembrane region" description="Helical" evidence="1">
    <location>
        <begin position="38"/>
        <end position="57"/>
    </location>
</feature>
<sequence length="93" mass="10947">MVTLFAGVLLPILFRNKEKVDKGPGLVYYKLSYRRKMIRTLTTIPLLIIIIIATSYLTDLDGVETLVFTSVIVVLTIIQFFYNYYKWKKHEER</sequence>
<accession>A0A5D4NVJ7</accession>
<name>A0A5D4NVJ7_9BACI</name>
<keyword evidence="1" id="KW-1133">Transmembrane helix</keyword>
<dbReference type="Proteomes" id="UP000322267">
    <property type="component" value="Unassembled WGS sequence"/>
</dbReference>
<evidence type="ECO:0000313" key="3">
    <source>
        <dbReference type="Proteomes" id="UP000322267"/>
    </source>
</evidence>
<dbReference type="OrthoDB" id="1934177at2"/>
<comment type="caution">
    <text evidence="2">The sequence shown here is derived from an EMBL/GenBank/DDBJ whole genome shotgun (WGS) entry which is preliminary data.</text>
</comment>
<keyword evidence="1" id="KW-0472">Membrane</keyword>
<dbReference type="AlphaFoldDB" id="A0A5D4NVJ7"/>